<dbReference type="HAMAP" id="MF_01337_B">
    <property type="entry name" value="Ribosomal_uL18_B"/>
    <property type="match status" value="1"/>
</dbReference>
<gene>
    <name evidence="7 9" type="primary">rplR</name>
    <name evidence="9" type="ORF">K8V56_07750</name>
</gene>
<dbReference type="SUPFAM" id="SSF53137">
    <property type="entry name" value="Translational machinery components"/>
    <property type="match status" value="1"/>
</dbReference>
<comment type="subunit">
    <text evidence="7">Part of the 50S ribosomal subunit; part of the 5S rRNA/L5/L18/L25 subcomplex. Contacts the 5S and 23S rRNAs.</text>
</comment>
<dbReference type="PANTHER" id="PTHR12899">
    <property type="entry name" value="39S RIBOSOMAL PROTEIN L18, MITOCHONDRIAL"/>
    <property type="match status" value="1"/>
</dbReference>
<sequence length="120" mass="13263">MITKKDKNATRKKRHARVRRKISGTAARPRLNVFRSNKHIYAQLIDDVNAVTIVSASSMDKDFGSESKADTAAAVKVGEMIAKKAVEKDVKSVVFDRGGYLFHGRVKALADSARENGLEF</sequence>
<reference evidence="9" key="1">
    <citation type="journal article" date="2021" name="PeerJ">
        <title>Extensive microbial diversity within the chicken gut microbiome revealed by metagenomics and culture.</title>
        <authorList>
            <person name="Gilroy R."/>
            <person name="Ravi A."/>
            <person name="Getino M."/>
            <person name="Pursley I."/>
            <person name="Horton D.L."/>
            <person name="Alikhan N.F."/>
            <person name="Baker D."/>
            <person name="Gharbi K."/>
            <person name="Hall N."/>
            <person name="Watson M."/>
            <person name="Adriaenssens E.M."/>
            <person name="Foster-Nyarko E."/>
            <person name="Jarju S."/>
            <person name="Secka A."/>
            <person name="Antonio M."/>
            <person name="Oren A."/>
            <person name="Chaudhuri R.R."/>
            <person name="La Ragione R."/>
            <person name="Hildebrand F."/>
            <person name="Pallen M.J."/>
        </authorList>
    </citation>
    <scope>NUCLEOTIDE SEQUENCE</scope>
    <source>
        <strain evidence="9">CHK171-7178</strain>
    </source>
</reference>
<accession>A0A921FXP6</accession>
<evidence type="ECO:0000256" key="7">
    <source>
        <dbReference type="HAMAP-Rule" id="MF_01337"/>
    </source>
</evidence>
<evidence type="ECO:0000256" key="5">
    <source>
        <dbReference type="ARBA" id="ARBA00023274"/>
    </source>
</evidence>
<comment type="similarity">
    <text evidence="1 7">Belongs to the universal ribosomal protein uL18 family.</text>
</comment>
<evidence type="ECO:0000256" key="3">
    <source>
        <dbReference type="ARBA" id="ARBA00022884"/>
    </source>
</evidence>
<name>A0A921FXP6_SPOPS</name>
<evidence type="ECO:0000313" key="10">
    <source>
        <dbReference type="Proteomes" id="UP000698173"/>
    </source>
</evidence>
<dbReference type="AlphaFoldDB" id="A0A921FXP6"/>
<evidence type="ECO:0000256" key="4">
    <source>
        <dbReference type="ARBA" id="ARBA00022980"/>
    </source>
</evidence>
<proteinExistence type="inferred from homology"/>
<keyword evidence="2 7" id="KW-0699">rRNA-binding</keyword>
<dbReference type="EMBL" id="DYWT01000129">
    <property type="protein sequence ID" value="HJF31658.1"/>
    <property type="molecule type" value="Genomic_DNA"/>
</dbReference>
<dbReference type="Pfam" id="PF00861">
    <property type="entry name" value="Ribosomal_L18p"/>
    <property type="match status" value="1"/>
</dbReference>
<comment type="function">
    <text evidence="7">This is one of the proteins that bind and probably mediate the attachment of the 5S RNA into the large ribosomal subunit, where it forms part of the central protuberance.</text>
</comment>
<keyword evidence="4 7" id="KW-0689">Ribosomal protein</keyword>
<feature type="region of interest" description="Disordered" evidence="8">
    <location>
        <begin position="1"/>
        <end position="22"/>
    </location>
</feature>
<dbReference type="InterPro" id="IPR004389">
    <property type="entry name" value="Ribosomal_uL18_bac-type"/>
</dbReference>
<dbReference type="FunFam" id="3.30.420.100:FF:000001">
    <property type="entry name" value="50S ribosomal protein L18"/>
    <property type="match status" value="1"/>
</dbReference>
<feature type="compositionally biased region" description="Basic residues" evidence="8">
    <location>
        <begin position="10"/>
        <end position="22"/>
    </location>
</feature>
<comment type="caution">
    <text evidence="9">The sequence shown here is derived from an EMBL/GenBank/DDBJ whole genome shotgun (WGS) entry which is preliminary data.</text>
</comment>
<evidence type="ECO:0000313" key="9">
    <source>
        <dbReference type="EMBL" id="HJF31658.1"/>
    </source>
</evidence>
<protein>
    <recommendedName>
        <fullName evidence="6 7">Large ribosomal subunit protein uL18</fullName>
    </recommendedName>
</protein>
<dbReference type="Gene3D" id="3.30.420.100">
    <property type="match status" value="1"/>
</dbReference>
<dbReference type="GO" id="GO:0022625">
    <property type="term" value="C:cytosolic large ribosomal subunit"/>
    <property type="evidence" value="ECO:0007669"/>
    <property type="project" value="TreeGrafter"/>
</dbReference>
<evidence type="ECO:0000256" key="2">
    <source>
        <dbReference type="ARBA" id="ARBA00022730"/>
    </source>
</evidence>
<evidence type="ECO:0000256" key="6">
    <source>
        <dbReference type="ARBA" id="ARBA00035197"/>
    </source>
</evidence>
<reference evidence="9" key="2">
    <citation type="submission" date="2021-09" db="EMBL/GenBank/DDBJ databases">
        <authorList>
            <person name="Gilroy R."/>
        </authorList>
    </citation>
    <scope>NUCLEOTIDE SEQUENCE</scope>
    <source>
        <strain evidence="9">CHK171-7178</strain>
    </source>
</reference>
<dbReference type="InterPro" id="IPR005484">
    <property type="entry name" value="Ribosomal_uL18_bac/plant/anim"/>
</dbReference>
<evidence type="ECO:0000256" key="1">
    <source>
        <dbReference type="ARBA" id="ARBA00007116"/>
    </source>
</evidence>
<dbReference type="NCBIfam" id="TIGR00060">
    <property type="entry name" value="L18_bact"/>
    <property type="match status" value="1"/>
</dbReference>
<evidence type="ECO:0000256" key="8">
    <source>
        <dbReference type="SAM" id="MobiDB-lite"/>
    </source>
</evidence>
<keyword evidence="5 7" id="KW-0687">Ribonucleoprotein</keyword>
<keyword evidence="3 7" id="KW-0694">RNA-binding</keyword>
<dbReference type="GO" id="GO:0006412">
    <property type="term" value="P:translation"/>
    <property type="evidence" value="ECO:0007669"/>
    <property type="project" value="UniProtKB-UniRule"/>
</dbReference>
<dbReference type="Proteomes" id="UP000698173">
    <property type="component" value="Unassembled WGS sequence"/>
</dbReference>
<dbReference type="CDD" id="cd00432">
    <property type="entry name" value="Ribosomal_L18_L5e"/>
    <property type="match status" value="1"/>
</dbReference>
<organism evidence="9 10">
    <name type="scientific">Sporosarcina psychrophila</name>
    <name type="common">Bacillus psychrophilus</name>
    <dbReference type="NCBI Taxonomy" id="1476"/>
    <lineage>
        <taxon>Bacteria</taxon>
        <taxon>Bacillati</taxon>
        <taxon>Bacillota</taxon>
        <taxon>Bacilli</taxon>
        <taxon>Bacillales</taxon>
        <taxon>Caryophanaceae</taxon>
        <taxon>Sporosarcina</taxon>
    </lineage>
</organism>
<dbReference type="PANTHER" id="PTHR12899:SF3">
    <property type="entry name" value="LARGE RIBOSOMAL SUBUNIT PROTEIN UL18M"/>
    <property type="match status" value="1"/>
</dbReference>
<dbReference type="GO" id="GO:0003735">
    <property type="term" value="F:structural constituent of ribosome"/>
    <property type="evidence" value="ECO:0007669"/>
    <property type="project" value="InterPro"/>
</dbReference>
<dbReference type="GO" id="GO:0008097">
    <property type="term" value="F:5S rRNA binding"/>
    <property type="evidence" value="ECO:0007669"/>
    <property type="project" value="TreeGrafter"/>
</dbReference>
<dbReference type="InterPro" id="IPR057268">
    <property type="entry name" value="Ribosomal_L18"/>
</dbReference>